<dbReference type="EMBL" id="MU853430">
    <property type="protein sequence ID" value="KAK4130926.1"/>
    <property type="molecule type" value="Genomic_DNA"/>
</dbReference>
<keyword evidence="4" id="KW-1133">Transmembrane helix</keyword>
<evidence type="ECO:0000256" key="7">
    <source>
        <dbReference type="SAM" id="SignalP"/>
    </source>
</evidence>
<protein>
    <recommendedName>
        <fullName evidence="8">ER membrane protein complex subunit 7 beta-sandwich domain-containing protein</fullName>
    </recommendedName>
</protein>
<keyword evidence="3 7" id="KW-0732">Signal</keyword>
<name>A0AAN6ZAJ9_9PEZI</name>
<dbReference type="PANTHER" id="PTHR13605:SF4">
    <property type="entry name" value="ER MEMBRANE PROTEIN COMPLEX SUBUNIT 7"/>
    <property type="match status" value="1"/>
</dbReference>
<keyword evidence="5" id="KW-0472">Membrane</keyword>
<keyword evidence="10" id="KW-1185">Reference proteome</keyword>
<sequence>MQLPSLLLSAAALLGTTVLASSAAHDRQSTTTTTTTLTLRIPASPPVLPNPHALPASTRATLTALGAARAAPLSAANTFVFRDVPAGSYLLDVHCPTVGVMPLRVDVGLRANGDRDGIGKGEAGLEVEVWETFRGGDWGNKGAVVPVSAGGADGGAVVFEARVVGGREYFMERSSFSVLSIFKNPIILLSMVSMALFFGMPKLVENMDPEMRAEWEERQKENPMNAVMGASTGQGVNPLGNFDMAGFLAGSSAKADEGSGGSGNGKGKGENRKKR</sequence>
<evidence type="ECO:0000256" key="1">
    <source>
        <dbReference type="ARBA" id="ARBA00004167"/>
    </source>
</evidence>
<evidence type="ECO:0000256" key="5">
    <source>
        <dbReference type="ARBA" id="ARBA00023136"/>
    </source>
</evidence>
<proteinExistence type="predicted"/>
<feature type="domain" description="ER membrane protein complex subunit 7 beta-sandwich" evidence="8">
    <location>
        <begin position="50"/>
        <end position="189"/>
    </location>
</feature>
<evidence type="ECO:0000313" key="10">
    <source>
        <dbReference type="Proteomes" id="UP001304895"/>
    </source>
</evidence>
<dbReference type="InterPro" id="IPR019008">
    <property type="entry name" value="Beta_sandwich_EMC7"/>
</dbReference>
<evidence type="ECO:0000256" key="3">
    <source>
        <dbReference type="ARBA" id="ARBA00022729"/>
    </source>
</evidence>
<dbReference type="Pfam" id="PF09430">
    <property type="entry name" value="EMC7_beta-sandw"/>
    <property type="match status" value="1"/>
</dbReference>
<feature type="chain" id="PRO_5042884127" description="ER membrane protein complex subunit 7 beta-sandwich domain-containing protein" evidence="7">
    <location>
        <begin position="23"/>
        <end position="275"/>
    </location>
</feature>
<accession>A0AAN6ZAJ9</accession>
<dbReference type="AlphaFoldDB" id="A0AAN6ZAJ9"/>
<evidence type="ECO:0000256" key="2">
    <source>
        <dbReference type="ARBA" id="ARBA00022692"/>
    </source>
</evidence>
<dbReference type="GO" id="GO:0072546">
    <property type="term" value="C:EMC complex"/>
    <property type="evidence" value="ECO:0007669"/>
    <property type="project" value="TreeGrafter"/>
</dbReference>
<evidence type="ECO:0000259" key="8">
    <source>
        <dbReference type="Pfam" id="PF09430"/>
    </source>
</evidence>
<keyword evidence="2" id="KW-0812">Transmembrane</keyword>
<reference evidence="9" key="1">
    <citation type="journal article" date="2023" name="Mol. Phylogenet. Evol.">
        <title>Genome-scale phylogeny and comparative genomics of the fungal order Sordariales.</title>
        <authorList>
            <person name="Hensen N."/>
            <person name="Bonometti L."/>
            <person name="Westerberg I."/>
            <person name="Brannstrom I.O."/>
            <person name="Guillou S."/>
            <person name="Cros-Aarteil S."/>
            <person name="Calhoun S."/>
            <person name="Haridas S."/>
            <person name="Kuo A."/>
            <person name="Mondo S."/>
            <person name="Pangilinan J."/>
            <person name="Riley R."/>
            <person name="LaButti K."/>
            <person name="Andreopoulos B."/>
            <person name="Lipzen A."/>
            <person name="Chen C."/>
            <person name="Yan M."/>
            <person name="Daum C."/>
            <person name="Ng V."/>
            <person name="Clum A."/>
            <person name="Steindorff A."/>
            <person name="Ohm R.A."/>
            <person name="Martin F."/>
            <person name="Silar P."/>
            <person name="Natvig D.O."/>
            <person name="Lalanne C."/>
            <person name="Gautier V."/>
            <person name="Ament-Velasquez S.L."/>
            <person name="Kruys A."/>
            <person name="Hutchinson M.I."/>
            <person name="Powell A.J."/>
            <person name="Barry K."/>
            <person name="Miller A.N."/>
            <person name="Grigoriev I.V."/>
            <person name="Debuchy R."/>
            <person name="Gladieux P."/>
            <person name="Hiltunen Thoren M."/>
            <person name="Johannesson H."/>
        </authorList>
    </citation>
    <scope>NUCLEOTIDE SEQUENCE</scope>
    <source>
        <strain evidence="9">CBS 123565</strain>
    </source>
</reference>
<evidence type="ECO:0000256" key="6">
    <source>
        <dbReference type="SAM" id="MobiDB-lite"/>
    </source>
</evidence>
<evidence type="ECO:0000256" key="4">
    <source>
        <dbReference type="ARBA" id="ARBA00022989"/>
    </source>
</evidence>
<evidence type="ECO:0000313" key="9">
    <source>
        <dbReference type="EMBL" id="KAK4130926.1"/>
    </source>
</evidence>
<feature type="signal peptide" evidence="7">
    <location>
        <begin position="1"/>
        <end position="22"/>
    </location>
</feature>
<comment type="caution">
    <text evidence="9">The sequence shown here is derived from an EMBL/GenBank/DDBJ whole genome shotgun (WGS) entry which is preliminary data.</text>
</comment>
<dbReference type="Proteomes" id="UP001304895">
    <property type="component" value="Unassembled WGS sequence"/>
</dbReference>
<dbReference type="PANTHER" id="PTHR13605">
    <property type="entry name" value="ER MEMBRANE PROTEIN COMPLEX SUBUNIT 7"/>
    <property type="match status" value="1"/>
</dbReference>
<reference evidence="9" key="2">
    <citation type="submission" date="2023-05" db="EMBL/GenBank/DDBJ databases">
        <authorList>
            <consortium name="Lawrence Berkeley National Laboratory"/>
            <person name="Steindorff A."/>
            <person name="Hensen N."/>
            <person name="Bonometti L."/>
            <person name="Westerberg I."/>
            <person name="Brannstrom I.O."/>
            <person name="Guillou S."/>
            <person name="Cros-Aarteil S."/>
            <person name="Calhoun S."/>
            <person name="Haridas S."/>
            <person name="Kuo A."/>
            <person name="Mondo S."/>
            <person name="Pangilinan J."/>
            <person name="Riley R."/>
            <person name="Labutti K."/>
            <person name="Andreopoulos B."/>
            <person name="Lipzen A."/>
            <person name="Chen C."/>
            <person name="Yanf M."/>
            <person name="Daum C."/>
            <person name="Ng V."/>
            <person name="Clum A."/>
            <person name="Ohm R."/>
            <person name="Martin F."/>
            <person name="Silar P."/>
            <person name="Natvig D."/>
            <person name="Lalanne C."/>
            <person name="Gautier V."/>
            <person name="Ament-Velasquez S.L."/>
            <person name="Kruys A."/>
            <person name="Hutchinson M.I."/>
            <person name="Powell A.J."/>
            <person name="Barry K."/>
            <person name="Miller A.N."/>
            <person name="Grigoriev I.V."/>
            <person name="Debuchy R."/>
            <person name="Gladieux P."/>
            <person name="Thoren M.H."/>
            <person name="Johannesson H."/>
        </authorList>
    </citation>
    <scope>NUCLEOTIDE SEQUENCE</scope>
    <source>
        <strain evidence="9">CBS 123565</strain>
    </source>
</reference>
<feature type="region of interest" description="Disordered" evidence="6">
    <location>
        <begin position="252"/>
        <end position="275"/>
    </location>
</feature>
<comment type="subcellular location">
    <subcellularLocation>
        <location evidence="1">Membrane</location>
        <topology evidence="1">Single-pass membrane protein</topology>
    </subcellularLocation>
</comment>
<dbReference type="InterPro" id="IPR039163">
    <property type="entry name" value="EMC7"/>
</dbReference>
<gene>
    <name evidence="9" type="ORF">BT67DRAFT_389898</name>
</gene>
<organism evidence="9 10">
    <name type="scientific">Trichocladium antarcticum</name>
    <dbReference type="NCBI Taxonomy" id="1450529"/>
    <lineage>
        <taxon>Eukaryota</taxon>
        <taxon>Fungi</taxon>
        <taxon>Dikarya</taxon>
        <taxon>Ascomycota</taxon>
        <taxon>Pezizomycotina</taxon>
        <taxon>Sordariomycetes</taxon>
        <taxon>Sordariomycetidae</taxon>
        <taxon>Sordariales</taxon>
        <taxon>Chaetomiaceae</taxon>
        <taxon>Trichocladium</taxon>
    </lineage>
</organism>